<protein>
    <submittedName>
        <fullName evidence="5">Uncharacterized protein</fullName>
    </submittedName>
</protein>
<evidence type="ECO:0000256" key="4">
    <source>
        <dbReference type="ARBA" id="ARBA00022990"/>
    </source>
</evidence>
<dbReference type="InterPro" id="IPR003461">
    <property type="entry name" value="Keratin"/>
</dbReference>
<dbReference type="GO" id="GO:0005882">
    <property type="term" value="C:intermediate filament"/>
    <property type="evidence" value="ECO:0007669"/>
    <property type="project" value="UniProtKB-KW"/>
</dbReference>
<evidence type="ECO:0000313" key="6">
    <source>
        <dbReference type="Proteomes" id="UP000694405"/>
    </source>
</evidence>
<dbReference type="Pfam" id="PF02422">
    <property type="entry name" value="Keratin"/>
    <property type="match status" value="1"/>
</dbReference>
<keyword evidence="3" id="KW-0416">Keratin</keyword>
<comment type="subunit">
    <text evidence="2">The avian keratins (F-ker, S-ker, C-ker and B-ker) are a complex mixture of very similar polypeptides.</text>
</comment>
<evidence type="ECO:0000256" key="2">
    <source>
        <dbReference type="ARBA" id="ARBA00011806"/>
    </source>
</evidence>
<gene>
    <name evidence="5" type="primary">LOC117437058</name>
</gene>
<reference evidence="5" key="3">
    <citation type="submission" date="2025-09" db="UniProtKB">
        <authorList>
            <consortium name="Ensembl"/>
        </authorList>
    </citation>
    <scope>IDENTIFICATION</scope>
</reference>
<organism evidence="5 6">
    <name type="scientific">Melopsittacus undulatus</name>
    <name type="common">Budgerigar</name>
    <name type="synonym">Psittacus undulatus</name>
    <dbReference type="NCBI Taxonomy" id="13146"/>
    <lineage>
        <taxon>Eukaryota</taxon>
        <taxon>Metazoa</taxon>
        <taxon>Chordata</taxon>
        <taxon>Craniata</taxon>
        <taxon>Vertebrata</taxon>
        <taxon>Euteleostomi</taxon>
        <taxon>Archelosauria</taxon>
        <taxon>Archosauria</taxon>
        <taxon>Dinosauria</taxon>
        <taxon>Saurischia</taxon>
        <taxon>Theropoda</taxon>
        <taxon>Coelurosauria</taxon>
        <taxon>Aves</taxon>
        <taxon>Neognathae</taxon>
        <taxon>Neoaves</taxon>
        <taxon>Telluraves</taxon>
        <taxon>Australaves</taxon>
        <taxon>Psittaciformes</taxon>
        <taxon>Psittaculidae</taxon>
        <taxon>Melopsittacus</taxon>
    </lineage>
</organism>
<dbReference type="PANTHER" id="PTHR31203">
    <property type="entry name" value="BETA-KERATIN-RELATED PROTEIN-RELATED"/>
    <property type="match status" value="1"/>
</dbReference>
<evidence type="ECO:0000313" key="5">
    <source>
        <dbReference type="Ensembl" id="ENSMUNP00000024859.1"/>
    </source>
</evidence>
<dbReference type="PANTHER" id="PTHR31203:SF1">
    <property type="entry name" value="BETA-KERATIN-RELATED PROTEIN-RELATED"/>
    <property type="match status" value="1"/>
</dbReference>
<comment type="similarity">
    <text evidence="1">Belongs to the avian keratin family.</text>
</comment>
<sequence length="229" mass="23634">MGGDIACSVPRPKGACLWVGLTEIGGVLIVDQIPLCWRLEKGILGPQSFYPAPRLAVLLNHHLGGTVVLVLQVVPNSPEIRLGPPAGLHLAASRQAVALALEVHVVQDGLSRGENKVKLYHPDMSCFSPCMPCQPCGPTPLANSCNEPCVRQCQDSIVAIQPSAVVVTLPGPILSSFPQNTAVGSSTSAAVGSILSSEGVPINSGGFSLSGLGLSGLGGRFCGRRCLPC</sequence>
<dbReference type="GO" id="GO:0005200">
    <property type="term" value="F:structural constituent of cytoskeleton"/>
    <property type="evidence" value="ECO:0007669"/>
    <property type="project" value="InterPro"/>
</dbReference>
<dbReference type="Proteomes" id="UP000694405">
    <property type="component" value="Chromosome 17"/>
</dbReference>
<proteinExistence type="inferred from homology"/>
<name>A0A8V5H5I6_MELUD</name>
<reference evidence="5" key="2">
    <citation type="submission" date="2025-08" db="UniProtKB">
        <authorList>
            <consortium name="Ensembl"/>
        </authorList>
    </citation>
    <scope>IDENTIFICATION</scope>
</reference>
<accession>A0A8V5H5I6</accession>
<evidence type="ECO:0000256" key="1">
    <source>
        <dbReference type="ARBA" id="ARBA00008702"/>
    </source>
</evidence>
<reference evidence="5" key="1">
    <citation type="submission" date="2020-03" db="EMBL/GenBank/DDBJ databases">
        <title>Melopsittacus undulatus (budgerigar) genome, bMelUnd1, maternal haplotype with Z.</title>
        <authorList>
            <person name="Gedman G."/>
            <person name="Mountcastle J."/>
            <person name="Haase B."/>
            <person name="Formenti G."/>
            <person name="Wright T."/>
            <person name="Apodaca J."/>
            <person name="Pelan S."/>
            <person name="Chow W."/>
            <person name="Rhie A."/>
            <person name="Howe K."/>
            <person name="Fedrigo O."/>
            <person name="Jarvis E.D."/>
        </authorList>
    </citation>
    <scope>NUCLEOTIDE SEQUENCE [LARGE SCALE GENOMIC DNA]</scope>
</reference>
<keyword evidence="6" id="KW-1185">Reference proteome</keyword>
<dbReference type="Ensembl" id="ENSMUNT00000031576.1">
    <property type="protein sequence ID" value="ENSMUNP00000024859.1"/>
    <property type="gene ID" value="ENSMUNG00000018593.1"/>
</dbReference>
<keyword evidence="4" id="KW-0007">Acetylation</keyword>
<dbReference type="AlphaFoldDB" id="A0A8V5H5I6"/>
<evidence type="ECO:0000256" key="3">
    <source>
        <dbReference type="ARBA" id="ARBA00022744"/>
    </source>
</evidence>